<feature type="transmembrane region" description="Helical" evidence="5">
    <location>
        <begin position="44"/>
        <end position="74"/>
    </location>
</feature>
<dbReference type="OrthoDB" id="9780734at2"/>
<organism evidence="7 8">
    <name type="scientific">Heliomicrobium gestii</name>
    <name type="common">Heliobacterium gestii</name>
    <dbReference type="NCBI Taxonomy" id="2699"/>
    <lineage>
        <taxon>Bacteria</taxon>
        <taxon>Bacillati</taxon>
        <taxon>Bacillota</taxon>
        <taxon>Clostridia</taxon>
        <taxon>Eubacteriales</taxon>
        <taxon>Heliobacteriaceae</taxon>
        <taxon>Heliomicrobium</taxon>
    </lineage>
</organism>
<dbReference type="PANTHER" id="PTHR11603:SF147">
    <property type="entry name" value="MEMBRANE PROTEIN"/>
    <property type="match status" value="1"/>
</dbReference>
<feature type="transmembrane region" description="Helical" evidence="5">
    <location>
        <begin position="86"/>
        <end position="103"/>
    </location>
</feature>
<dbReference type="SMART" id="SM00670">
    <property type="entry name" value="PINc"/>
    <property type="match status" value="1"/>
</dbReference>
<keyword evidence="2" id="KW-0540">Nuclease</keyword>
<gene>
    <name evidence="7" type="ORF">GTO89_03780</name>
</gene>
<comment type="caution">
    <text evidence="7">The sequence shown here is derived from an EMBL/GenBank/DDBJ whole genome shotgun (WGS) entry which is preliminary data.</text>
</comment>
<dbReference type="Gene3D" id="3.40.50.1010">
    <property type="entry name" value="5'-nuclease"/>
    <property type="match status" value="1"/>
</dbReference>
<dbReference type="SUPFAM" id="SSF88723">
    <property type="entry name" value="PIN domain-like"/>
    <property type="match status" value="1"/>
</dbReference>
<dbReference type="CDD" id="cd09877">
    <property type="entry name" value="PIN_YacL-like"/>
    <property type="match status" value="1"/>
</dbReference>
<evidence type="ECO:0000313" key="8">
    <source>
        <dbReference type="Proteomes" id="UP000471031"/>
    </source>
</evidence>
<evidence type="ECO:0000259" key="6">
    <source>
        <dbReference type="PROSITE" id="PS50926"/>
    </source>
</evidence>
<name>A0A845L675_HELGE</name>
<dbReference type="AlphaFoldDB" id="A0A845L675"/>
<evidence type="ECO:0000256" key="5">
    <source>
        <dbReference type="SAM" id="Phobius"/>
    </source>
</evidence>
<dbReference type="InterPro" id="IPR029060">
    <property type="entry name" value="PIN-like_dom_sf"/>
</dbReference>
<evidence type="ECO:0000256" key="2">
    <source>
        <dbReference type="ARBA" id="ARBA00022722"/>
    </source>
</evidence>
<dbReference type="Pfam" id="PF01938">
    <property type="entry name" value="TRAM"/>
    <property type="match status" value="1"/>
</dbReference>
<proteinExistence type="predicted"/>
<evidence type="ECO:0000313" key="7">
    <source>
        <dbReference type="EMBL" id="MZP42157.1"/>
    </source>
</evidence>
<dbReference type="PANTHER" id="PTHR11603">
    <property type="entry name" value="AAA FAMILY ATPASE"/>
    <property type="match status" value="1"/>
</dbReference>
<dbReference type="InterPro" id="IPR052041">
    <property type="entry name" value="Nucleic_acid_metab_PIN/TRAM"/>
</dbReference>
<feature type="domain" description="TRAM" evidence="6">
    <location>
        <begin position="297"/>
        <end position="358"/>
    </location>
</feature>
<dbReference type="Pfam" id="PF01850">
    <property type="entry name" value="PIN"/>
    <property type="match status" value="1"/>
</dbReference>
<protein>
    <submittedName>
        <fullName evidence="7">TRAM domain-containing protein</fullName>
    </submittedName>
</protein>
<dbReference type="EMBL" id="WXEX01000002">
    <property type="protein sequence ID" value="MZP42157.1"/>
    <property type="molecule type" value="Genomic_DNA"/>
</dbReference>
<keyword evidence="5" id="KW-1133">Transmembrane helix</keyword>
<reference evidence="7 8" key="1">
    <citation type="submission" date="2020-01" db="EMBL/GenBank/DDBJ databases">
        <title>Whole genome sequence of Heliobacterium gestii DSM 11169.</title>
        <authorList>
            <person name="Kyndt J.A."/>
            <person name="Meyer T.E."/>
        </authorList>
    </citation>
    <scope>NUCLEOTIDE SEQUENCE [LARGE SCALE GENOMIC DNA]</scope>
    <source>
        <strain evidence="7 8">DSM 11169</strain>
    </source>
</reference>
<evidence type="ECO:0000256" key="1">
    <source>
        <dbReference type="ARBA" id="ARBA00001946"/>
    </source>
</evidence>
<dbReference type="Proteomes" id="UP000471031">
    <property type="component" value="Unassembled WGS sequence"/>
</dbReference>
<keyword evidence="4" id="KW-0460">Magnesium</keyword>
<keyword evidence="3" id="KW-0378">Hydrolase</keyword>
<dbReference type="InterPro" id="IPR002716">
    <property type="entry name" value="PIN_dom"/>
</dbReference>
<dbReference type="GO" id="GO:0004518">
    <property type="term" value="F:nuclease activity"/>
    <property type="evidence" value="ECO:0007669"/>
    <property type="project" value="UniProtKB-KW"/>
</dbReference>
<dbReference type="RefSeq" id="WP_161260721.1">
    <property type="nucleotide sequence ID" value="NZ_JAFBDC010000002.1"/>
</dbReference>
<sequence length="382" mass="41171">MIRNFMRGAIAAAFAAVGFSVGMSLLSGSNPVFDLSSYPAKHSFLAIITSIPGAFGFLIAPQLIRWVVVMTGWLENKLQRTPIQDLAGGAVGLIVGLIIANLLEVSVSGIPGLGRYLSVGLSAIMGYVGMRVGVKKREEILAFIYPRWKEKHAKDKAEEKAAEVKGACLKVLDTSVIIDGRIADICKSGFVDGTLIIPAFVLEELQHIADSSDLLKRNRGRRGLDVLNKIRKELDVPVQIDQRDYDDLAEVDSKLVRLCREISGSIVTNDYNLNKVAELQGVKVLNINELANAVKPVVLPGEEMIVQVIKDGKELGQGVAYLDDGTMIVVDGGKRFIGQTLTVLVTSVLQTSAGRMIFAKPKPGEGKKVSPAPALNEVNAIV</sequence>
<comment type="cofactor">
    <cofactor evidence="1">
        <name>Mg(2+)</name>
        <dbReference type="ChEBI" id="CHEBI:18420"/>
    </cofactor>
</comment>
<evidence type="ECO:0000256" key="4">
    <source>
        <dbReference type="ARBA" id="ARBA00022842"/>
    </source>
</evidence>
<keyword evidence="8" id="KW-1185">Reference proteome</keyword>
<dbReference type="PROSITE" id="PS50926">
    <property type="entry name" value="TRAM"/>
    <property type="match status" value="1"/>
</dbReference>
<keyword evidence="5" id="KW-0472">Membrane</keyword>
<evidence type="ECO:0000256" key="3">
    <source>
        <dbReference type="ARBA" id="ARBA00022801"/>
    </source>
</evidence>
<dbReference type="GO" id="GO:0016787">
    <property type="term" value="F:hydrolase activity"/>
    <property type="evidence" value="ECO:0007669"/>
    <property type="project" value="UniProtKB-KW"/>
</dbReference>
<accession>A0A845L675</accession>
<keyword evidence="5" id="KW-0812">Transmembrane</keyword>
<dbReference type="InterPro" id="IPR002792">
    <property type="entry name" value="TRAM_dom"/>
</dbReference>